<comment type="caution">
    <text evidence="1">The sequence shown here is derived from an EMBL/GenBank/DDBJ whole genome shotgun (WGS) entry which is preliminary data.</text>
</comment>
<protein>
    <submittedName>
        <fullName evidence="1">Uncharacterized protein</fullName>
    </submittedName>
</protein>
<evidence type="ECO:0000313" key="1">
    <source>
        <dbReference type="EMBL" id="MDN4614092.1"/>
    </source>
</evidence>
<reference evidence="1" key="1">
    <citation type="submission" date="2023-06" db="EMBL/GenBank/DDBJ databases">
        <title>MT1 and MT2 Draft Genomes of Novel Species.</title>
        <authorList>
            <person name="Venkateswaran K."/>
        </authorList>
    </citation>
    <scope>NUCLEOTIDE SEQUENCE</scope>
    <source>
        <strain evidence="1">F6_8S_P_1B</strain>
    </source>
</reference>
<gene>
    <name evidence="1" type="ORF">P5G50_06460</name>
</gene>
<sequence>MRPVLERIRSSGAPLLTVGAAQGMEGEAWLPLPAGVPELLAPVLQILPIQLLKVTETR</sequence>
<dbReference type="RefSeq" id="WP_301210543.1">
    <property type="nucleotide sequence ID" value="NZ_JAROCF010000001.1"/>
</dbReference>
<accession>A0ABT8KAL9</accession>
<dbReference type="EMBL" id="JAROCF010000001">
    <property type="protein sequence ID" value="MDN4614092.1"/>
    <property type="molecule type" value="Genomic_DNA"/>
</dbReference>
<evidence type="ECO:0000313" key="2">
    <source>
        <dbReference type="Proteomes" id="UP001174208"/>
    </source>
</evidence>
<name>A0ABT8KAL9_9MICO</name>
<keyword evidence="2" id="KW-1185">Reference proteome</keyword>
<proteinExistence type="predicted"/>
<dbReference type="Proteomes" id="UP001174208">
    <property type="component" value="Unassembled WGS sequence"/>
</dbReference>
<organism evidence="1 2">
    <name type="scientific">Leifsonia williamsii</name>
    <dbReference type="NCBI Taxonomy" id="3035919"/>
    <lineage>
        <taxon>Bacteria</taxon>
        <taxon>Bacillati</taxon>
        <taxon>Actinomycetota</taxon>
        <taxon>Actinomycetes</taxon>
        <taxon>Micrococcales</taxon>
        <taxon>Microbacteriaceae</taxon>
        <taxon>Leifsonia</taxon>
    </lineage>
</organism>